<name>A0ABR8XUU8_9BACL</name>
<evidence type="ECO:0000313" key="2">
    <source>
        <dbReference type="EMBL" id="MBD8035693.1"/>
    </source>
</evidence>
<sequence length="121" mass="13968">MGFKRTEGFRFTFGTPIAAKYTVLIDGKQQTKHACEIIDVSPHGMKMFSSHEIGENTNYLVQLELEFILDEVLIKAIGEIVWKKKYGGKYQYGLIFENQPGIEKLIVSELKIRRKKEVSRK</sequence>
<accession>A0ABR8XUU8</accession>
<feature type="domain" description="PilZ" evidence="1">
    <location>
        <begin position="9"/>
        <end position="102"/>
    </location>
</feature>
<dbReference type="Proteomes" id="UP000619101">
    <property type="component" value="Unassembled WGS sequence"/>
</dbReference>
<dbReference type="Gene3D" id="2.40.10.220">
    <property type="entry name" value="predicted glycosyltransferase like domains"/>
    <property type="match status" value="1"/>
</dbReference>
<keyword evidence="3" id="KW-1185">Reference proteome</keyword>
<dbReference type="Pfam" id="PF07238">
    <property type="entry name" value="PilZ"/>
    <property type="match status" value="1"/>
</dbReference>
<dbReference type="RefSeq" id="WP_191698653.1">
    <property type="nucleotide sequence ID" value="NZ_JACSPZ010000001.1"/>
</dbReference>
<reference evidence="2 3" key="1">
    <citation type="submission" date="2020-08" db="EMBL/GenBank/DDBJ databases">
        <title>A Genomic Blueprint of the Chicken Gut Microbiome.</title>
        <authorList>
            <person name="Gilroy R."/>
            <person name="Ravi A."/>
            <person name="Getino M."/>
            <person name="Pursley I."/>
            <person name="Horton D.L."/>
            <person name="Alikhan N.-F."/>
            <person name="Baker D."/>
            <person name="Gharbi K."/>
            <person name="Hall N."/>
            <person name="Watson M."/>
            <person name="Adriaenssens E.M."/>
            <person name="Foster-Nyarko E."/>
            <person name="Jarju S."/>
            <person name="Secka A."/>
            <person name="Antonio M."/>
            <person name="Oren A."/>
            <person name="Chaudhuri R."/>
            <person name="La Ragione R.M."/>
            <person name="Hildebrand F."/>
            <person name="Pallen M.J."/>
        </authorList>
    </citation>
    <scope>NUCLEOTIDE SEQUENCE [LARGE SCALE GENOMIC DNA]</scope>
    <source>
        <strain evidence="2 3">A46</strain>
    </source>
</reference>
<evidence type="ECO:0000259" key="1">
    <source>
        <dbReference type="Pfam" id="PF07238"/>
    </source>
</evidence>
<comment type="caution">
    <text evidence="2">The sequence shown here is derived from an EMBL/GenBank/DDBJ whole genome shotgun (WGS) entry which is preliminary data.</text>
</comment>
<proteinExistence type="predicted"/>
<dbReference type="EMBL" id="JACSPZ010000001">
    <property type="protein sequence ID" value="MBD8035693.1"/>
    <property type="molecule type" value="Genomic_DNA"/>
</dbReference>
<dbReference type="SUPFAM" id="SSF141371">
    <property type="entry name" value="PilZ domain-like"/>
    <property type="match status" value="1"/>
</dbReference>
<protein>
    <submittedName>
        <fullName evidence="2">PilZ domain-containing protein</fullName>
    </submittedName>
</protein>
<evidence type="ECO:0000313" key="3">
    <source>
        <dbReference type="Proteomes" id="UP000619101"/>
    </source>
</evidence>
<dbReference type="InterPro" id="IPR009875">
    <property type="entry name" value="PilZ_domain"/>
</dbReference>
<organism evidence="2 3">
    <name type="scientific">Solibacillus faecavium</name>
    <dbReference type="NCBI Taxonomy" id="2762221"/>
    <lineage>
        <taxon>Bacteria</taxon>
        <taxon>Bacillati</taxon>
        <taxon>Bacillota</taxon>
        <taxon>Bacilli</taxon>
        <taxon>Bacillales</taxon>
        <taxon>Caryophanaceae</taxon>
        <taxon>Solibacillus</taxon>
    </lineage>
</organism>
<gene>
    <name evidence="2" type="ORF">H9635_03000</name>
</gene>